<evidence type="ECO:0000256" key="3">
    <source>
        <dbReference type="ARBA" id="ARBA00012438"/>
    </source>
</evidence>
<organism evidence="15 16">
    <name type="scientific">Cohnella phaseoli</name>
    <dbReference type="NCBI Taxonomy" id="456490"/>
    <lineage>
        <taxon>Bacteria</taxon>
        <taxon>Bacillati</taxon>
        <taxon>Bacillota</taxon>
        <taxon>Bacilli</taxon>
        <taxon>Bacillales</taxon>
        <taxon>Paenibacillaceae</taxon>
        <taxon>Cohnella</taxon>
    </lineage>
</organism>
<sequence length="454" mass="50500">MKPKWTIQRRTANGDLFAMTRNKLTLQYSGMLILFLSLFIIGVYALLYGVIWSEQRSALGAIADSEFQALKQWSDQGGDSTRPPPRDVEDAFSISNDQSFYYLIGDGGHVQLGGEIQFQLREQVMQAISQGQFVRDDYTRMAMQIFSGSSARDAKFLVTARELAFNGDRSSMLYIGKEVTFQHNLFRWLLILLVGMALLFFLLALGFSYWMSRKAMVPIARSYARQKEFAADASHELRTPLSVLLTSIEALQLELEESAADLPLAHNLLSGMKQEVGSIAKLTGDLLQLARSDSGELALNRSPFHAGLAAAKAVDRLRPLGDSKRIAIELDAPTDLVVEWDEERFAQLLILLVDNAVKYSPENRTVQVKLAERTVKGERMLTVEVKDNGIGIAAEALPRIFDRFYREDRSRTRQSGGHGLGLAIAHNIVNAGRGTIHAESVVGKGTTFTVRLPL</sequence>
<dbReference type="Gene3D" id="3.30.565.10">
    <property type="entry name" value="Histidine kinase-like ATPase, C-terminal domain"/>
    <property type="match status" value="1"/>
</dbReference>
<gene>
    <name evidence="15" type="ORF">DFP98_10148</name>
</gene>
<dbReference type="InterPro" id="IPR003594">
    <property type="entry name" value="HATPase_dom"/>
</dbReference>
<dbReference type="Proteomes" id="UP000256977">
    <property type="component" value="Unassembled WGS sequence"/>
</dbReference>
<dbReference type="FunFam" id="3.30.565.10:FF:000006">
    <property type="entry name" value="Sensor histidine kinase WalK"/>
    <property type="match status" value="1"/>
</dbReference>
<reference evidence="15 16" key="1">
    <citation type="submission" date="2018-07" db="EMBL/GenBank/DDBJ databases">
        <title>Genomic Encyclopedia of Type Strains, Phase III (KMG-III): the genomes of soil and plant-associated and newly described type strains.</title>
        <authorList>
            <person name="Whitman W."/>
        </authorList>
    </citation>
    <scope>NUCLEOTIDE SEQUENCE [LARGE SCALE GENOMIC DNA]</scope>
    <source>
        <strain evidence="15 16">CECT 7287</strain>
    </source>
</reference>
<dbReference type="InterPro" id="IPR003661">
    <property type="entry name" value="HisK_dim/P_dom"/>
</dbReference>
<accession>A0A3D9KR30</accession>
<dbReference type="EC" id="2.7.13.3" evidence="3"/>
<dbReference type="GO" id="GO:0005886">
    <property type="term" value="C:plasma membrane"/>
    <property type="evidence" value="ECO:0007669"/>
    <property type="project" value="UniProtKB-SubCell"/>
</dbReference>
<evidence type="ECO:0000256" key="2">
    <source>
        <dbReference type="ARBA" id="ARBA00004651"/>
    </source>
</evidence>
<dbReference type="GO" id="GO:0005524">
    <property type="term" value="F:ATP binding"/>
    <property type="evidence" value="ECO:0007669"/>
    <property type="project" value="UniProtKB-KW"/>
</dbReference>
<dbReference type="Pfam" id="PF00512">
    <property type="entry name" value="HisKA"/>
    <property type="match status" value="1"/>
</dbReference>
<evidence type="ECO:0000256" key="6">
    <source>
        <dbReference type="ARBA" id="ARBA00022692"/>
    </source>
</evidence>
<evidence type="ECO:0000256" key="5">
    <source>
        <dbReference type="ARBA" id="ARBA00022679"/>
    </source>
</evidence>
<keyword evidence="4" id="KW-0597">Phosphoprotein</keyword>
<comment type="subcellular location">
    <subcellularLocation>
        <location evidence="2">Cell membrane</location>
        <topology evidence="2">Multi-pass membrane protein</topology>
    </subcellularLocation>
</comment>
<feature type="transmembrane region" description="Helical" evidence="13">
    <location>
        <begin position="31"/>
        <end position="51"/>
    </location>
</feature>
<evidence type="ECO:0000256" key="4">
    <source>
        <dbReference type="ARBA" id="ARBA00022553"/>
    </source>
</evidence>
<keyword evidence="10 13" id="KW-1133">Transmembrane helix</keyword>
<dbReference type="GO" id="GO:0000155">
    <property type="term" value="F:phosphorelay sensor kinase activity"/>
    <property type="evidence" value="ECO:0007669"/>
    <property type="project" value="InterPro"/>
</dbReference>
<evidence type="ECO:0000256" key="11">
    <source>
        <dbReference type="ARBA" id="ARBA00023012"/>
    </source>
</evidence>
<keyword evidence="7" id="KW-0547">Nucleotide-binding</keyword>
<dbReference type="InterPro" id="IPR036097">
    <property type="entry name" value="HisK_dim/P_sf"/>
</dbReference>
<proteinExistence type="predicted"/>
<feature type="domain" description="Histidine kinase" evidence="14">
    <location>
        <begin position="232"/>
        <end position="454"/>
    </location>
</feature>
<evidence type="ECO:0000313" key="15">
    <source>
        <dbReference type="EMBL" id="RED89077.1"/>
    </source>
</evidence>
<dbReference type="SMART" id="SM00387">
    <property type="entry name" value="HATPase_c"/>
    <property type="match status" value="1"/>
</dbReference>
<dbReference type="EMBL" id="QRDZ01000001">
    <property type="protein sequence ID" value="RED89077.1"/>
    <property type="molecule type" value="Genomic_DNA"/>
</dbReference>
<dbReference type="Gene3D" id="1.10.287.130">
    <property type="match status" value="1"/>
</dbReference>
<evidence type="ECO:0000259" key="14">
    <source>
        <dbReference type="PROSITE" id="PS50109"/>
    </source>
</evidence>
<dbReference type="Pfam" id="PF02518">
    <property type="entry name" value="HATPase_c"/>
    <property type="match status" value="1"/>
</dbReference>
<dbReference type="SUPFAM" id="SSF47384">
    <property type="entry name" value="Homodimeric domain of signal transducing histidine kinase"/>
    <property type="match status" value="1"/>
</dbReference>
<keyword evidence="5" id="KW-0808">Transferase</keyword>
<dbReference type="OrthoDB" id="9813151at2"/>
<dbReference type="CDD" id="cd00082">
    <property type="entry name" value="HisKA"/>
    <property type="match status" value="1"/>
</dbReference>
<evidence type="ECO:0000313" key="16">
    <source>
        <dbReference type="Proteomes" id="UP000256977"/>
    </source>
</evidence>
<dbReference type="RefSeq" id="WP_116058547.1">
    <property type="nucleotide sequence ID" value="NZ_QRDZ01000001.1"/>
</dbReference>
<keyword evidence="11" id="KW-0902">Two-component regulatory system</keyword>
<keyword evidence="6 13" id="KW-0812">Transmembrane</keyword>
<dbReference type="PANTHER" id="PTHR45436">
    <property type="entry name" value="SENSOR HISTIDINE KINASE YKOH"/>
    <property type="match status" value="1"/>
</dbReference>
<dbReference type="SUPFAM" id="SSF55874">
    <property type="entry name" value="ATPase domain of HSP90 chaperone/DNA topoisomerase II/histidine kinase"/>
    <property type="match status" value="1"/>
</dbReference>
<dbReference type="InterPro" id="IPR005467">
    <property type="entry name" value="His_kinase_dom"/>
</dbReference>
<keyword evidence="12 13" id="KW-0472">Membrane</keyword>
<dbReference type="InterPro" id="IPR050428">
    <property type="entry name" value="TCS_sensor_his_kinase"/>
</dbReference>
<dbReference type="PANTHER" id="PTHR45436:SF5">
    <property type="entry name" value="SENSOR HISTIDINE KINASE TRCS"/>
    <property type="match status" value="1"/>
</dbReference>
<keyword evidence="9" id="KW-0067">ATP-binding</keyword>
<evidence type="ECO:0000256" key="9">
    <source>
        <dbReference type="ARBA" id="ARBA00022840"/>
    </source>
</evidence>
<name>A0A3D9KR30_9BACL</name>
<evidence type="ECO:0000256" key="1">
    <source>
        <dbReference type="ARBA" id="ARBA00000085"/>
    </source>
</evidence>
<dbReference type="InterPro" id="IPR036890">
    <property type="entry name" value="HATPase_C_sf"/>
</dbReference>
<dbReference type="PROSITE" id="PS50109">
    <property type="entry name" value="HIS_KIN"/>
    <property type="match status" value="1"/>
</dbReference>
<protein>
    <recommendedName>
        <fullName evidence="3">histidine kinase</fullName>
        <ecNumber evidence="3">2.7.13.3</ecNumber>
    </recommendedName>
</protein>
<evidence type="ECO:0000256" key="7">
    <source>
        <dbReference type="ARBA" id="ARBA00022741"/>
    </source>
</evidence>
<keyword evidence="8" id="KW-0418">Kinase</keyword>
<keyword evidence="16" id="KW-1185">Reference proteome</keyword>
<comment type="caution">
    <text evidence="15">The sequence shown here is derived from an EMBL/GenBank/DDBJ whole genome shotgun (WGS) entry which is preliminary data.</text>
</comment>
<feature type="transmembrane region" description="Helical" evidence="13">
    <location>
        <begin position="188"/>
        <end position="211"/>
    </location>
</feature>
<evidence type="ECO:0000256" key="10">
    <source>
        <dbReference type="ARBA" id="ARBA00022989"/>
    </source>
</evidence>
<evidence type="ECO:0000256" key="12">
    <source>
        <dbReference type="ARBA" id="ARBA00023136"/>
    </source>
</evidence>
<evidence type="ECO:0000256" key="8">
    <source>
        <dbReference type="ARBA" id="ARBA00022777"/>
    </source>
</evidence>
<dbReference type="InterPro" id="IPR004358">
    <property type="entry name" value="Sig_transdc_His_kin-like_C"/>
</dbReference>
<dbReference type="AlphaFoldDB" id="A0A3D9KR30"/>
<dbReference type="PRINTS" id="PR00344">
    <property type="entry name" value="BCTRLSENSOR"/>
</dbReference>
<comment type="catalytic activity">
    <reaction evidence="1">
        <text>ATP + protein L-histidine = ADP + protein N-phospho-L-histidine.</text>
        <dbReference type="EC" id="2.7.13.3"/>
    </reaction>
</comment>
<dbReference type="SMART" id="SM00388">
    <property type="entry name" value="HisKA"/>
    <property type="match status" value="1"/>
</dbReference>
<evidence type="ECO:0000256" key="13">
    <source>
        <dbReference type="SAM" id="Phobius"/>
    </source>
</evidence>
<dbReference type="CDD" id="cd00075">
    <property type="entry name" value="HATPase"/>
    <property type="match status" value="1"/>
</dbReference>